<dbReference type="SUPFAM" id="SSF47986">
    <property type="entry name" value="DEATH domain"/>
    <property type="match status" value="1"/>
</dbReference>
<protein>
    <recommendedName>
        <fullName evidence="1">Death domain-containing protein</fullName>
    </recommendedName>
</protein>
<dbReference type="InterPro" id="IPR000488">
    <property type="entry name" value="Death_dom"/>
</dbReference>
<evidence type="ECO:0000313" key="3">
    <source>
        <dbReference type="Proteomes" id="UP001642540"/>
    </source>
</evidence>
<evidence type="ECO:0000313" key="2">
    <source>
        <dbReference type="EMBL" id="CAL8121089.1"/>
    </source>
</evidence>
<evidence type="ECO:0000259" key="1">
    <source>
        <dbReference type="PROSITE" id="PS50017"/>
    </source>
</evidence>
<proteinExistence type="predicted"/>
<dbReference type="Pfam" id="PF00531">
    <property type="entry name" value="Death"/>
    <property type="match status" value="1"/>
</dbReference>
<accession>A0ABP1RD28</accession>
<keyword evidence="3" id="KW-1185">Reference proteome</keyword>
<name>A0ABP1RD28_9HEXA</name>
<organism evidence="2 3">
    <name type="scientific">Orchesella dallaii</name>
    <dbReference type="NCBI Taxonomy" id="48710"/>
    <lineage>
        <taxon>Eukaryota</taxon>
        <taxon>Metazoa</taxon>
        <taxon>Ecdysozoa</taxon>
        <taxon>Arthropoda</taxon>
        <taxon>Hexapoda</taxon>
        <taxon>Collembola</taxon>
        <taxon>Entomobryomorpha</taxon>
        <taxon>Entomobryoidea</taxon>
        <taxon>Orchesellidae</taxon>
        <taxon>Orchesellinae</taxon>
        <taxon>Orchesella</taxon>
    </lineage>
</organism>
<reference evidence="2 3" key="1">
    <citation type="submission" date="2024-08" db="EMBL/GenBank/DDBJ databases">
        <authorList>
            <person name="Cucini C."/>
            <person name="Frati F."/>
        </authorList>
    </citation>
    <scope>NUCLEOTIDE SEQUENCE [LARGE SCALE GENOMIC DNA]</scope>
</reference>
<comment type="caution">
    <text evidence="2">The sequence shown here is derived from an EMBL/GenBank/DDBJ whole genome shotgun (WGS) entry which is preliminary data.</text>
</comment>
<gene>
    <name evidence="2" type="ORF">ODALV1_LOCUS19213</name>
</gene>
<dbReference type="PROSITE" id="PS50017">
    <property type="entry name" value="DEATH_DOMAIN"/>
    <property type="match status" value="1"/>
</dbReference>
<sequence>MENTRIQTYHYRFLYDAIQSACVYHGSKWEGIALRLISFSKMNEIAERHLTTDVRKKYYETFEAWCHSKGEYATLGKIIEVLESEKLPNAAQTIREKYGILRSPGYTSNRNSVFFETNNISVQ</sequence>
<dbReference type="Gene3D" id="1.10.533.10">
    <property type="entry name" value="Death Domain, Fas"/>
    <property type="match status" value="1"/>
</dbReference>
<dbReference type="Proteomes" id="UP001642540">
    <property type="component" value="Unassembled WGS sequence"/>
</dbReference>
<feature type="domain" description="Death" evidence="1">
    <location>
        <begin position="26"/>
        <end position="98"/>
    </location>
</feature>
<dbReference type="InterPro" id="IPR011029">
    <property type="entry name" value="DEATH-like_dom_sf"/>
</dbReference>
<dbReference type="EMBL" id="CAXLJM020000065">
    <property type="protein sequence ID" value="CAL8121089.1"/>
    <property type="molecule type" value="Genomic_DNA"/>
</dbReference>
<dbReference type="CDD" id="cd01670">
    <property type="entry name" value="Death"/>
    <property type="match status" value="1"/>
</dbReference>